<protein>
    <recommendedName>
        <fullName evidence="1">RNase H type-1 domain-containing protein</fullName>
    </recommendedName>
</protein>
<proteinExistence type="predicted"/>
<dbReference type="InterPro" id="IPR037056">
    <property type="entry name" value="RNase_H1_N_sf"/>
</dbReference>
<dbReference type="SUPFAM" id="SSF53098">
    <property type="entry name" value="Ribonuclease H-like"/>
    <property type="match status" value="2"/>
</dbReference>
<dbReference type="InterPro" id="IPR012337">
    <property type="entry name" value="RNaseH-like_sf"/>
</dbReference>
<dbReference type="Pfam" id="PF13456">
    <property type="entry name" value="RVT_3"/>
    <property type="match status" value="2"/>
</dbReference>
<accession>A0AAD6Q8K4</accession>
<dbReference type="AlphaFoldDB" id="A0AAD6Q8K4"/>
<dbReference type="GO" id="GO:0004523">
    <property type="term" value="F:RNA-DNA hybrid ribonuclease activity"/>
    <property type="evidence" value="ECO:0007669"/>
    <property type="project" value="InterPro"/>
</dbReference>
<name>A0AAD6Q8K4_9ROSI</name>
<dbReference type="Proteomes" id="UP001164929">
    <property type="component" value="Chromosome 10"/>
</dbReference>
<evidence type="ECO:0000313" key="3">
    <source>
        <dbReference type="Proteomes" id="UP001164929"/>
    </source>
</evidence>
<dbReference type="InterPro" id="IPR036397">
    <property type="entry name" value="RNaseH_sf"/>
</dbReference>
<organism evidence="2 3">
    <name type="scientific">Populus alba x Populus x berolinensis</name>
    <dbReference type="NCBI Taxonomy" id="444605"/>
    <lineage>
        <taxon>Eukaryota</taxon>
        <taxon>Viridiplantae</taxon>
        <taxon>Streptophyta</taxon>
        <taxon>Embryophyta</taxon>
        <taxon>Tracheophyta</taxon>
        <taxon>Spermatophyta</taxon>
        <taxon>Magnoliopsida</taxon>
        <taxon>eudicotyledons</taxon>
        <taxon>Gunneridae</taxon>
        <taxon>Pentapetalae</taxon>
        <taxon>rosids</taxon>
        <taxon>fabids</taxon>
        <taxon>Malpighiales</taxon>
        <taxon>Salicaceae</taxon>
        <taxon>Saliceae</taxon>
        <taxon>Populus</taxon>
    </lineage>
</organism>
<dbReference type="CDD" id="cd09279">
    <property type="entry name" value="RNase_HI_like"/>
    <property type="match status" value="2"/>
</dbReference>
<dbReference type="Gene3D" id="3.40.970.10">
    <property type="entry name" value="Ribonuclease H1, N-terminal domain"/>
    <property type="match status" value="1"/>
</dbReference>
<sequence>MNCLSRLSSYTASIFGRTSHFIATTATNSHQSWIPFWRRSCVHPDLHLEFLSTRFRVQCYSSRKPSLKASVKKKKDPQPTTVMDHENDAFFVVRKGDVVGVYKNFADCQAQVGSSICDPPVSVYKGYSLSKDSEAYLVSHGLQNALYTVRAADLKEDLFGVLMPCPLQQPASSDAETCKNDTKKRSREVLGSEITDTAGSTSMMSKHANLDNQAECPAQNSNSRSCLLEFDGASKGNPGQAGAGAVLRTDDGSLICRLREGLGIATNNMAEYRAILLGMKYALQKGYTKIQVKGDSKLVCMQLKVLFCGNSGINLSTASPKSTPVLGVGFGDYILIKKTKEKIQGSWKAKHVNITNLCTEAKKLKNSFLSFHISHVLRQPASSDAETCKNDTKKRSREVLGSEITDTAGSTSMMCKHANLDNQAECQAQNSNSRSCLLEFDGASKGNPGQAGAGAVLRTDDGSLICRLREGLGIATNNMAEYRAILLGMKYALQKGYTKIQVKGDSKLVCMQIQGSWKAKHVNITNLCTEAKKLKNSFLSFHISHVLREFNSEADAQANLAVHLAGSLSVADGEVQEEFE</sequence>
<dbReference type="InterPro" id="IPR011320">
    <property type="entry name" value="RNase_H1_N"/>
</dbReference>
<dbReference type="PANTHER" id="PTHR46387">
    <property type="entry name" value="POLYNUCLEOTIDYL TRANSFERASE, RIBONUCLEASE H-LIKE SUPERFAMILY PROTEIN"/>
    <property type="match status" value="1"/>
</dbReference>
<gene>
    <name evidence="2" type="ORF">NC653_025038</name>
</gene>
<feature type="domain" description="RNase H type-1" evidence="1">
    <location>
        <begin position="432"/>
        <end position="563"/>
    </location>
</feature>
<dbReference type="Gene3D" id="3.30.420.10">
    <property type="entry name" value="Ribonuclease H-like superfamily/Ribonuclease H"/>
    <property type="match status" value="2"/>
</dbReference>
<dbReference type="EMBL" id="JAQIZT010000010">
    <property type="protein sequence ID" value="KAJ6981815.1"/>
    <property type="molecule type" value="Genomic_DNA"/>
</dbReference>
<comment type="caution">
    <text evidence="2">The sequence shown here is derived from an EMBL/GenBank/DDBJ whole genome shotgun (WGS) entry which is preliminary data.</text>
</comment>
<dbReference type="Pfam" id="PF01693">
    <property type="entry name" value="Cauli_VI"/>
    <property type="match status" value="1"/>
</dbReference>
<evidence type="ECO:0000259" key="1">
    <source>
        <dbReference type="PROSITE" id="PS50879"/>
    </source>
</evidence>
<dbReference type="PANTHER" id="PTHR46387:SF2">
    <property type="entry name" value="RIBONUCLEASE HI"/>
    <property type="match status" value="1"/>
</dbReference>
<dbReference type="GO" id="GO:0003676">
    <property type="term" value="F:nucleic acid binding"/>
    <property type="evidence" value="ECO:0007669"/>
    <property type="project" value="InterPro"/>
</dbReference>
<dbReference type="FunFam" id="3.30.420.10:FF:000076">
    <property type="entry name" value="RBR-type E3 ubiquitin transferase"/>
    <property type="match status" value="1"/>
</dbReference>
<keyword evidence="3" id="KW-1185">Reference proteome</keyword>
<dbReference type="PROSITE" id="PS50879">
    <property type="entry name" value="RNASE_H_1"/>
    <property type="match status" value="2"/>
</dbReference>
<evidence type="ECO:0000313" key="2">
    <source>
        <dbReference type="EMBL" id="KAJ6981815.1"/>
    </source>
</evidence>
<reference evidence="2" key="1">
    <citation type="journal article" date="2023" name="Mol. Ecol. Resour.">
        <title>Chromosome-level genome assembly of a triploid poplar Populus alba 'Berolinensis'.</title>
        <authorList>
            <person name="Chen S."/>
            <person name="Yu Y."/>
            <person name="Wang X."/>
            <person name="Wang S."/>
            <person name="Zhang T."/>
            <person name="Zhou Y."/>
            <person name="He R."/>
            <person name="Meng N."/>
            <person name="Wang Y."/>
            <person name="Liu W."/>
            <person name="Liu Z."/>
            <person name="Liu J."/>
            <person name="Guo Q."/>
            <person name="Huang H."/>
            <person name="Sederoff R.R."/>
            <person name="Wang G."/>
            <person name="Qu G."/>
            <person name="Chen S."/>
        </authorList>
    </citation>
    <scope>NUCLEOTIDE SEQUENCE</scope>
    <source>
        <strain evidence="2">SC-2020</strain>
    </source>
</reference>
<feature type="domain" description="RNase H type-1" evidence="1">
    <location>
        <begin position="222"/>
        <end position="370"/>
    </location>
</feature>
<dbReference type="InterPro" id="IPR002156">
    <property type="entry name" value="RNaseH_domain"/>
</dbReference>